<feature type="region of interest" description="Disordered" evidence="1">
    <location>
        <begin position="1554"/>
        <end position="1589"/>
    </location>
</feature>
<dbReference type="SUPFAM" id="SSF50729">
    <property type="entry name" value="PH domain-like"/>
    <property type="match status" value="1"/>
</dbReference>
<protein>
    <submittedName>
        <fullName evidence="5">Pleckstrin homology domain-containing family G member 4B</fullName>
    </submittedName>
</protein>
<dbReference type="SMART" id="SM00325">
    <property type="entry name" value="RhoGEF"/>
    <property type="match status" value="1"/>
</dbReference>
<dbReference type="GeneID" id="103679271"/>
<gene>
    <name evidence="5" type="primary">PLEKHG4B</name>
</gene>
<dbReference type="Gene3D" id="1.20.900.10">
    <property type="entry name" value="Dbl homology (DH) domain"/>
    <property type="match status" value="1"/>
</dbReference>
<dbReference type="InterPro" id="IPR001849">
    <property type="entry name" value="PH_domain"/>
</dbReference>
<dbReference type="PANTHER" id="PTHR45845:SF1">
    <property type="entry name" value="PLECKSTRIN HOMOLOGY AND RHOGEF DOMAIN CONTAINING G4B"/>
    <property type="match status" value="1"/>
</dbReference>
<evidence type="ECO:0000256" key="1">
    <source>
        <dbReference type="SAM" id="MobiDB-lite"/>
    </source>
</evidence>
<dbReference type="Proteomes" id="UP000261680">
    <property type="component" value="Unplaced"/>
</dbReference>
<feature type="compositionally biased region" description="Basic and acidic residues" evidence="1">
    <location>
        <begin position="418"/>
        <end position="433"/>
    </location>
</feature>
<name>A0A8M1FRX5_URSMA</name>
<dbReference type="PROSITE" id="PS50003">
    <property type="entry name" value="PH_DOMAIN"/>
    <property type="match status" value="1"/>
</dbReference>
<dbReference type="InterPro" id="IPR000219">
    <property type="entry name" value="DH_dom"/>
</dbReference>
<feature type="region of interest" description="Disordered" evidence="1">
    <location>
        <begin position="355"/>
        <end position="469"/>
    </location>
</feature>
<dbReference type="OrthoDB" id="6152532at2759"/>
<feature type="compositionally biased region" description="Polar residues" evidence="1">
    <location>
        <begin position="1179"/>
        <end position="1189"/>
    </location>
</feature>
<feature type="compositionally biased region" description="Polar residues" evidence="1">
    <location>
        <begin position="1669"/>
        <end position="1681"/>
    </location>
</feature>
<keyword evidence="4" id="KW-1185">Reference proteome</keyword>
<feature type="domain" description="DH" evidence="3">
    <location>
        <begin position="1206"/>
        <end position="1385"/>
    </location>
</feature>
<feature type="region of interest" description="Disordered" evidence="1">
    <location>
        <begin position="1160"/>
        <end position="1205"/>
    </location>
</feature>
<dbReference type="GO" id="GO:0005085">
    <property type="term" value="F:guanyl-nucleotide exchange factor activity"/>
    <property type="evidence" value="ECO:0007669"/>
    <property type="project" value="InterPro"/>
</dbReference>
<sequence length="1681" mass="184632">MALSAADGGSGTKDLESLDTYIQNTLSALYPPFEATAATVLWQLFSVAERLHGGDGLRCLTDFLIPAKRALQHLQQEACARYTGLIFFHEGWPLCIHEKVVVQLASLRGVRLRPGDFYLQVTSVGKQSARLVLKCLSQLGRGSEEVTVPEAMYSCVFTGEFLEWLNGERNSVPLQNCLLTSGSAVFRTPWSNVTDPIFVPTFRTVLPPCSCPGPEQPPSRSTSRALAAAPAMANTRPWETTPSSNTPTPPHCHRHPGSDQSSHQPSPGRAGLEGPRSPFGSSNGGLIGVGPSQPGPCEGPRRSLDATDKRDGPQALTVCEDRGSPSCRRQLPRDPACMESRRWFRKSYMEALRNPMPLGSSSEESLGEEACSSQTTGARAAASPTEKEMPSSWGDPVESPHQEKRPGATRSTLPRRSRSWDRSLRSWRGDTRRASQHSVSSRLGGLLGGQAEGTRSAGPSCPPCTPAESPGNALPLTLPALPQPCPYTPPPLLPLLLLPCHTMTFLWSVDPGEACGHIRINCDAGDPGPPLWVMQEIQVLPPQVTQEIQEIQVPPLGDEEIQVSSSWVMQEIQVPLGDAGDPGPPLGDAGDPGPPCDAGDPEKPFIFDQVSFCYLAGVDGDSSTFRGHDPGRISDVLVEPLCPERGGQPPSTGDVPNQAPRQVLEVSQELLHSGVITLPGTRDHQGRAVVQVCARGPLWSSKHTSSFELTRLLQYFHSIPRKEVQELGLVILVDAREGPAAPALFQALTALQNASPSIIHSIVMLVNKESGFRPDKDGTIQCEVVGSLKALHKLVDSSQLTADLDGSFPYSHSDWISFRRKLEPFTTNCKDAIVFLQNSVHSLNTPRTLSTAQEVTDLIGKHKATMKFVLEDALLVALRLEGGTMLARLRREQLGTSQDCRDAIEVASRLYDQVDEEVHRLVLASNRCLQELEGLREVRTLQEGQGHVDGRVQQCAECLEHLGPEPVTEYLKSCHQEATELTAQSFPGASTVAAGLGSQRALRQWHALGLQSPQTRLCFQEALSEVSPDPGSPPLDQRPLKHELARGAERRHCEPSWMPPTDPEGHAGEQAHLLPGLPGQASLCRQEGEHLAPGVPSPHDSPTYSSEPNQTPTTHPRKHPLKKIMRKTRSFEIAQLDSGPRDAHWPGHTGVFIRGLEVTSTMASEKKPPPRPHAESPLVTRNRSLSSPSRTHRSEEDRRRQAGSSRLQHIMAEMLSTEREYVRSLGYVIDNYFPEMERTDLPQDLRGKRSVVFGNLEKLYDFHRQHFLAELERCQHCPLAAGRGFLRHEEQFGMYALYSKNKPQSDALLCSHGNAFFKDKQRELGDKMDLASYLLKPVQRMGKYALLLQDLVREAGCCPAWEQELGELRAAEDVVRFQLRHGNDLLAMDAVRGCDVNLKEQGQLRCQDEFIVCCGRKKSLRHVFLFEDLILFSKTKKVDGGYDTYTYKQSFKTAEIGMTENVGDSGLRFEIWFRRRRKSQDTYILQASSAEVKTAWTHVIGQILWRQALRNREVRMQEMVSMGIGDKPFTDIQPSNAAISDRAVKKGAESWTRAPVVVPPSDHAAPFKRPHSTISDSSTSSSGSQSSALGPLSLQACASPALLSSAYCPWPYDMRTCLEEEDELEQETGSPPSMLTEGTSSGDSGLGLPGLFSEEGHQSASPAVPRRGSQPQMHSQYTTTL</sequence>
<evidence type="ECO:0000259" key="2">
    <source>
        <dbReference type="PROSITE" id="PS50003"/>
    </source>
</evidence>
<evidence type="ECO:0000313" key="5">
    <source>
        <dbReference type="RefSeq" id="XP_040486126.1"/>
    </source>
</evidence>
<dbReference type="CDD" id="cd00160">
    <property type="entry name" value="RhoGEF"/>
    <property type="match status" value="1"/>
</dbReference>
<dbReference type="CDD" id="cd13242">
    <property type="entry name" value="PH_puratrophin-1"/>
    <property type="match status" value="1"/>
</dbReference>
<dbReference type="Gene3D" id="2.30.29.30">
    <property type="entry name" value="Pleckstrin-homology domain (PH domain)/Phosphotyrosine-binding domain (PTB)"/>
    <property type="match status" value="1"/>
</dbReference>
<feature type="region of interest" description="Disordered" evidence="1">
    <location>
        <begin position="210"/>
        <end position="333"/>
    </location>
</feature>
<dbReference type="KEGG" id="umr:103679271"/>
<dbReference type="InterPro" id="IPR052231">
    <property type="entry name" value="Rho_GEF_signaling-related"/>
</dbReference>
<proteinExistence type="predicted"/>
<dbReference type="InterPro" id="IPR035899">
    <property type="entry name" value="DBL_dom_sf"/>
</dbReference>
<feature type="compositionally biased region" description="Basic and acidic residues" evidence="1">
    <location>
        <begin position="299"/>
        <end position="312"/>
    </location>
</feature>
<dbReference type="CTD" id="153478"/>
<evidence type="ECO:0000313" key="4">
    <source>
        <dbReference type="Proteomes" id="UP000261680"/>
    </source>
</evidence>
<feature type="region of interest" description="Disordered" evidence="1">
    <location>
        <begin position="1046"/>
        <end position="1123"/>
    </location>
</feature>
<feature type="compositionally biased region" description="Low complexity" evidence="1">
    <location>
        <begin position="577"/>
        <end position="591"/>
    </location>
</feature>
<dbReference type="InterPro" id="IPR055251">
    <property type="entry name" value="SOS1_NGEF_PH"/>
</dbReference>
<organism evidence="4 5">
    <name type="scientific">Ursus maritimus</name>
    <name type="common">Polar bear</name>
    <name type="synonym">Thalarctos maritimus</name>
    <dbReference type="NCBI Taxonomy" id="29073"/>
    <lineage>
        <taxon>Eukaryota</taxon>
        <taxon>Metazoa</taxon>
        <taxon>Chordata</taxon>
        <taxon>Craniata</taxon>
        <taxon>Vertebrata</taxon>
        <taxon>Euteleostomi</taxon>
        <taxon>Mammalia</taxon>
        <taxon>Eutheria</taxon>
        <taxon>Laurasiatheria</taxon>
        <taxon>Carnivora</taxon>
        <taxon>Caniformia</taxon>
        <taxon>Ursidae</taxon>
        <taxon>Ursus</taxon>
    </lineage>
</organism>
<feature type="region of interest" description="Disordered" evidence="1">
    <location>
        <begin position="577"/>
        <end position="599"/>
    </location>
</feature>
<feature type="compositionally biased region" description="Basic and acidic residues" evidence="1">
    <location>
        <begin position="1164"/>
        <end position="1174"/>
    </location>
</feature>
<feature type="region of interest" description="Disordered" evidence="1">
    <location>
        <begin position="1621"/>
        <end position="1681"/>
    </location>
</feature>
<feature type="domain" description="PH" evidence="2">
    <location>
        <begin position="1397"/>
        <end position="1505"/>
    </location>
</feature>
<dbReference type="SMART" id="SM00233">
    <property type="entry name" value="PH"/>
    <property type="match status" value="1"/>
</dbReference>
<dbReference type="SUPFAM" id="SSF48065">
    <property type="entry name" value="DBL homology domain (DH-domain)"/>
    <property type="match status" value="1"/>
</dbReference>
<reference evidence="5" key="1">
    <citation type="submission" date="2025-08" db="UniProtKB">
        <authorList>
            <consortium name="RefSeq"/>
        </authorList>
    </citation>
    <scope>IDENTIFICATION</scope>
    <source>
        <tissue evidence="5">Whole blood</tissue>
    </source>
</reference>
<dbReference type="InterPro" id="IPR011993">
    <property type="entry name" value="PH-like_dom_sf"/>
</dbReference>
<dbReference type="PROSITE" id="PS50010">
    <property type="entry name" value="DH_2"/>
    <property type="match status" value="1"/>
</dbReference>
<evidence type="ECO:0000259" key="3">
    <source>
        <dbReference type="PROSITE" id="PS50010"/>
    </source>
</evidence>
<dbReference type="PANTHER" id="PTHR45845">
    <property type="entry name" value="RHO GUANINE NUCLEOTIDE EXCHANGE FACTOR-RELATED"/>
    <property type="match status" value="1"/>
</dbReference>
<feature type="compositionally biased region" description="Low complexity" evidence="1">
    <location>
        <begin position="1572"/>
        <end position="1589"/>
    </location>
</feature>
<feature type="compositionally biased region" description="Polar residues" evidence="1">
    <location>
        <begin position="1100"/>
        <end position="1114"/>
    </location>
</feature>
<accession>A0A8M1FRX5</accession>
<dbReference type="Pfam" id="PF22697">
    <property type="entry name" value="SOS1_NGEF_PH"/>
    <property type="match status" value="1"/>
</dbReference>
<dbReference type="Pfam" id="PF00621">
    <property type="entry name" value="RhoGEF"/>
    <property type="match status" value="1"/>
</dbReference>
<dbReference type="RefSeq" id="XP_040486126.1">
    <property type="nucleotide sequence ID" value="XM_040630192.1"/>
</dbReference>